<feature type="signal peptide" evidence="2">
    <location>
        <begin position="1"/>
        <end position="15"/>
    </location>
</feature>
<keyword evidence="2" id="KW-0732">Signal</keyword>
<keyword evidence="4" id="KW-1185">Reference proteome</keyword>
<sequence>MLPAFWTIFVSLVAASPALLPSRQTSPDYGTVNFFWDTDCTQPAGTEYPENNVVMPGPAGVASMEWVQVTCVSALCTSNPTLFACADANCNQAGTVRVGQCATYRTGVWAFWQRESATAGVGTGTGTQPAPAPANPFPFPFTPPVDTDGQGDDSQDDN</sequence>
<evidence type="ECO:0000256" key="2">
    <source>
        <dbReference type="SAM" id="SignalP"/>
    </source>
</evidence>
<reference evidence="3" key="1">
    <citation type="submission" date="2023-06" db="EMBL/GenBank/DDBJ databases">
        <authorList>
            <person name="Noh H."/>
        </authorList>
    </citation>
    <scope>NUCLEOTIDE SEQUENCE</scope>
    <source>
        <strain evidence="3">DUCC20226</strain>
    </source>
</reference>
<protein>
    <submittedName>
        <fullName evidence="3">Uncharacterized protein</fullName>
    </submittedName>
</protein>
<organism evidence="3 4">
    <name type="scientific">Phomopsis amygdali</name>
    <name type="common">Fusicoccum amygdali</name>
    <dbReference type="NCBI Taxonomy" id="1214568"/>
    <lineage>
        <taxon>Eukaryota</taxon>
        <taxon>Fungi</taxon>
        <taxon>Dikarya</taxon>
        <taxon>Ascomycota</taxon>
        <taxon>Pezizomycotina</taxon>
        <taxon>Sordariomycetes</taxon>
        <taxon>Sordariomycetidae</taxon>
        <taxon>Diaporthales</taxon>
        <taxon>Diaporthaceae</taxon>
        <taxon>Diaporthe</taxon>
    </lineage>
</organism>
<comment type="caution">
    <text evidence="3">The sequence shown here is derived from an EMBL/GenBank/DDBJ whole genome shotgun (WGS) entry which is preliminary data.</text>
</comment>
<feature type="chain" id="PRO_5041935317" evidence="2">
    <location>
        <begin position="16"/>
        <end position="158"/>
    </location>
</feature>
<evidence type="ECO:0000313" key="3">
    <source>
        <dbReference type="EMBL" id="KAK2613183.1"/>
    </source>
</evidence>
<dbReference type="EMBL" id="JAUJFL010000001">
    <property type="protein sequence ID" value="KAK2613183.1"/>
    <property type="molecule type" value="Genomic_DNA"/>
</dbReference>
<gene>
    <name evidence="3" type="ORF">N8I77_000110</name>
</gene>
<dbReference type="AlphaFoldDB" id="A0AAD9SNS3"/>
<evidence type="ECO:0000313" key="4">
    <source>
        <dbReference type="Proteomes" id="UP001265746"/>
    </source>
</evidence>
<feature type="compositionally biased region" description="Acidic residues" evidence="1">
    <location>
        <begin position="149"/>
        <end position="158"/>
    </location>
</feature>
<name>A0AAD9SNS3_PHOAM</name>
<accession>A0AAD9SNS3</accession>
<proteinExistence type="predicted"/>
<dbReference type="Proteomes" id="UP001265746">
    <property type="component" value="Unassembled WGS sequence"/>
</dbReference>
<feature type="region of interest" description="Disordered" evidence="1">
    <location>
        <begin position="119"/>
        <end position="158"/>
    </location>
</feature>
<evidence type="ECO:0000256" key="1">
    <source>
        <dbReference type="SAM" id="MobiDB-lite"/>
    </source>
</evidence>
<feature type="compositionally biased region" description="Pro residues" evidence="1">
    <location>
        <begin position="130"/>
        <end position="143"/>
    </location>
</feature>